<keyword evidence="9" id="KW-1185">Reference proteome</keyword>
<feature type="transmembrane region" description="Helical" evidence="7">
    <location>
        <begin position="71"/>
        <end position="92"/>
    </location>
</feature>
<protein>
    <submittedName>
        <fullName evidence="8">MFS transporter</fullName>
    </submittedName>
</protein>
<dbReference type="KEGG" id="ppac:PAP_02490"/>
<dbReference type="HOGENOM" id="CLU_034180_16_3_2"/>
<evidence type="ECO:0000256" key="4">
    <source>
        <dbReference type="ARBA" id="ARBA00022692"/>
    </source>
</evidence>
<keyword evidence="2" id="KW-0813">Transport</keyword>
<keyword evidence="5 7" id="KW-1133">Transmembrane helix</keyword>
<dbReference type="EMBL" id="CP006019">
    <property type="protein sequence ID" value="AIF68926.1"/>
    <property type="molecule type" value="Genomic_DNA"/>
</dbReference>
<evidence type="ECO:0000313" key="8">
    <source>
        <dbReference type="EMBL" id="AIF68926.1"/>
    </source>
</evidence>
<name>A0A075LS20_9EURY</name>
<dbReference type="Gene3D" id="1.20.1250.20">
    <property type="entry name" value="MFS general substrate transporter like domains"/>
    <property type="match status" value="1"/>
</dbReference>
<evidence type="ECO:0000256" key="7">
    <source>
        <dbReference type="SAM" id="Phobius"/>
    </source>
</evidence>
<feature type="transmembrane region" description="Helical" evidence="7">
    <location>
        <begin position="304"/>
        <end position="323"/>
    </location>
</feature>
<dbReference type="AlphaFoldDB" id="A0A075LS20"/>
<dbReference type="GO" id="GO:0005886">
    <property type="term" value="C:plasma membrane"/>
    <property type="evidence" value="ECO:0007669"/>
    <property type="project" value="UniProtKB-SubCell"/>
</dbReference>
<keyword evidence="6 7" id="KW-0472">Membrane</keyword>
<gene>
    <name evidence="8" type="ORF">PAP_02490</name>
</gene>
<reference evidence="9" key="1">
    <citation type="submission" date="2013-06" db="EMBL/GenBank/DDBJ databases">
        <title>Complete Genome Sequence of Hyperthermophilic Palaeococcus pacificus DY20341T, Isolated from a Deep-Sea Hydrothermal Sediments.</title>
        <authorList>
            <person name="Zeng X."/>
            <person name="Shao Z."/>
        </authorList>
    </citation>
    <scope>NUCLEOTIDE SEQUENCE [LARGE SCALE GENOMIC DNA]</scope>
    <source>
        <strain evidence="9">DY20341</strain>
    </source>
</reference>
<dbReference type="RefSeq" id="WP_048164536.1">
    <property type="nucleotide sequence ID" value="NZ_CP006019.1"/>
</dbReference>
<feature type="transmembrane region" description="Helical" evidence="7">
    <location>
        <begin position="371"/>
        <end position="391"/>
    </location>
</feature>
<evidence type="ECO:0000256" key="3">
    <source>
        <dbReference type="ARBA" id="ARBA00022475"/>
    </source>
</evidence>
<keyword evidence="3" id="KW-1003">Cell membrane</keyword>
<comment type="subcellular location">
    <subcellularLocation>
        <location evidence="1">Cell membrane</location>
        <topology evidence="1">Multi-pass membrane protein</topology>
    </subcellularLocation>
</comment>
<organism evidence="8 9">
    <name type="scientific">Palaeococcus pacificus DY20341</name>
    <dbReference type="NCBI Taxonomy" id="1343739"/>
    <lineage>
        <taxon>Archaea</taxon>
        <taxon>Methanobacteriati</taxon>
        <taxon>Methanobacteriota</taxon>
        <taxon>Thermococci</taxon>
        <taxon>Thermococcales</taxon>
        <taxon>Thermococcaceae</taxon>
        <taxon>Palaeococcus</taxon>
    </lineage>
</organism>
<evidence type="ECO:0000256" key="2">
    <source>
        <dbReference type="ARBA" id="ARBA00022448"/>
    </source>
</evidence>
<dbReference type="Pfam" id="PF07690">
    <property type="entry name" value="MFS_1"/>
    <property type="match status" value="1"/>
</dbReference>
<dbReference type="InterPro" id="IPR011701">
    <property type="entry name" value="MFS"/>
</dbReference>
<dbReference type="OrthoDB" id="117970at2157"/>
<dbReference type="CDD" id="cd06173">
    <property type="entry name" value="MFS_MefA_like"/>
    <property type="match status" value="1"/>
</dbReference>
<dbReference type="eggNOG" id="arCOG00135">
    <property type="taxonomic scope" value="Archaea"/>
</dbReference>
<dbReference type="InterPro" id="IPR036259">
    <property type="entry name" value="MFS_trans_sf"/>
</dbReference>
<feature type="transmembrane region" description="Helical" evidence="7">
    <location>
        <begin position="249"/>
        <end position="267"/>
    </location>
</feature>
<keyword evidence="4 7" id="KW-0812">Transmembrane</keyword>
<dbReference type="SUPFAM" id="SSF103473">
    <property type="entry name" value="MFS general substrate transporter"/>
    <property type="match status" value="1"/>
</dbReference>
<feature type="transmembrane region" description="Helical" evidence="7">
    <location>
        <begin position="140"/>
        <end position="157"/>
    </location>
</feature>
<dbReference type="GO" id="GO:0022857">
    <property type="term" value="F:transmembrane transporter activity"/>
    <property type="evidence" value="ECO:0007669"/>
    <property type="project" value="InterPro"/>
</dbReference>
<accession>A0A075LS20</accession>
<evidence type="ECO:0000256" key="1">
    <source>
        <dbReference type="ARBA" id="ARBA00004651"/>
    </source>
</evidence>
<evidence type="ECO:0000256" key="5">
    <source>
        <dbReference type="ARBA" id="ARBA00022989"/>
    </source>
</evidence>
<dbReference type="PANTHER" id="PTHR43266:SF9">
    <property type="entry name" value="PERMEASE, MAJOR FACILITATOR SUPERFAMILY-RELATED"/>
    <property type="match status" value="1"/>
</dbReference>
<reference evidence="8 9" key="2">
    <citation type="journal article" date="2015" name="Genome Announc.">
        <title>Complete Genome Sequence of Hyperthermophilic Piezophilic Archaeon Palaeococcus pacificus DY20341T, Isolated from Deep-Sea Hydrothermal Sediments.</title>
        <authorList>
            <person name="Zeng X."/>
            <person name="Jebbar M."/>
            <person name="Shao Z."/>
        </authorList>
    </citation>
    <scope>NUCLEOTIDE SEQUENCE [LARGE SCALE GENOMIC DNA]</scope>
    <source>
        <strain evidence="8 9">DY20341</strain>
    </source>
</reference>
<dbReference type="Proteomes" id="UP000027981">
    <property type="component" value="Chromosome"/>
</dbReference>
<dbReference type="PRINTS" id="PR01988">
    <property type="entry name" value="EXPORTERBACE"/>
</dbReference>
<feature type="transmembrane region" description="Helical" evidence="7">
    <location>
        <begin position="212"/>
        <end position="237"/>
    </location>
</feature>
<feature type="transmembrane region" description="Helical" evidence="7">
    <location>
        <begin position="98"/>
        <end position="119"/>
    </location>
</feature>
<feature type="transmembrane region" description="Helical" evidence="7">
    <location>
        <begin position="279"/>
        <end position="298"/>
    </location>
</feature>
<proteinExistence type="predicted"/>
<feature type="transmembrane region" description="Helical" evidence="7">
    <location>
        <begin position="343"/>
        <end position="365"/>
    </location>
</feature>
<dbReference type="STRING" id="1343739.PAP_02490"/>
<dbReference type="PANTHER" id="PTHR43266">
    <property type="entry name" value="MACROLIDE-EFFLUX PROTEIN"/>
    <property type="match status" value="1"/>
</dbReference>
<evidence type="ECO:0000313" key="9">
    <source>
        <dbReference type="Proteomes" id="UP000027981"/>
    </source>
</evidence>
<dbReference type="InterPro" id="IPR022324">
    <property type="entry name" value="Bacilysin_exporter_BacE_put"/>
</dbReference>
<sequence length="409" mass="44388">MLNKNFWLYAVGRWISQAGWVIQDIAVPLYVLDKTGSGTMMGLFVMAELIPRLLVNPIAGVIGDRYNRKALMVWLDIARGVLLFGVITLNLLDLRSLLVVQVIMSIMGSFFAAGISGMFPDLVKKEQLAQANSMLQSGGLIIRMVGPVVGGLIYALGGIKLAIMINAASFLGSGLFETLIEYRWETKELSSLAEVWSEMREGFRFIKDSRSLMILVSFAIILNTLLNPVFAVVLPYVSRVVLGFSSVQFGSIETAATVGALAGNIIIAGKLKESSENLLFKALLAQLLCLFVLAAAAHPYFKGTAYPMLIGTFTAFGFFNTMVNVPITTKLQKAVPNEVRARFFSAFETAILATTPLGMALIGPLLDIVDVSNLVAILVILSLIALAYYYINFKEIVMSVGTEAGEATV</sequence>
<dbReference type="GeneID" id="24841626"/>
<evidence type="ECO:0000256" key="6">
    <source>
        <dbReference type="ARBA" id="ARBA00023136"/>
    </source>
</evidence>